<dbReference type="OrthoDB" id="369649at2"/>
<keyword evidence="3" id="KW-1185">Reference proteome</keyword>
<dbReference type="STRING" id="158190.SpiGrapes_0369"/>
<gene>
    <name evidence="2" type="ordered locus">SpiGrapes_0369</name>
</gene>
<feature type="signal peptide" evidence="1">
    <location>
        <begin position="1"/>
        <end position="20"/>
    </location>
</feature>
<name>G8QVJ4_SPHPG</name>
<sequence>MKKFLMLCSIAVLMPLAAFSATYYDAGNQMFSFKVGTTIPAFTYFISDQDFVSGLGEGNTGLSVGGYGSISYQVFSSPTTAIGGEIGYDFNYSAEEELFTAVPFFAKATYFPVQGVLDLPISVGLGGAYIKYGDGSLMTLYANIEIGLTWYPSTNWGFGINTGLWIIPELNYTEEIQSDNAIFGLIPVTLSVTYRQ</sequence>
<keyword evidence="1" id="KW-0732">Signal</keyword>
<proteinExistence type="predicted"/>
<evidence type="ECO:0000313" key="2">
    <source>
        <dbReference type="EMBL" id="AEV28227.1"/>
    </source>
</evidence>
<organism evidence="2 3">
    <name type="scientific">Sphaerochaeta pleomorpha (strain ATCC BAA-1885 / DSM 22778 / Grapes)</name>
    <dbReference type="NCBI Taxonomy" id="158190"/>
    <lineage>
        <taxon>Bacteria</taxon>
        <taxon>Pseudomonadati</taxon>
        <taxon>Spirochaetota</taxon>
        <taxon>Spirochaetia</taxon>
        <taxon>Spirochaetales</taxon>
        <taxon>Sphaerochaetaceae</taxon>
        <taxon>Sphaerochaeta</taxon>
    </lineage>
</organism>
<dbReference type="eggNOG" id="ENOG5034C2R">
    <property type="taxonomic scope" value="Bacteria"/>
</dbReference>
<dbReference type="TCDB" id="1.B.6.10.6">
    <property type="family name" value="the ompa-ompf porin (oop) family"/>
</dbReference>
<evidence type="ECO:0000256" key="1">
    <source>
        <dbReference type="SAM" id="SignalP"/>
    </source>
</evidence>
<reference evidence="2 3" key="1">
    <citation type="submission" date="2011-11" db="EMBL/GenBank/DDBJ databases">
        <title>Complete sequence of Spirochaeta sp. grapes.</title>
        <authorList>
            <consortium name="US DOE Joint Genome Institute"/>
            <person name="Lucas S."/>
            <person name="Han J."/>
            <person name="Lapidus A."/>
            <person name="Cheng J.-F."/>
            <person name="Goodwin L."/>
            <person name="Pitluck S."/>
            <person name="Peters L."/>
            <person name="Ovchinnikova G."/>
            <person name="Munk A.C."/>
            <person name="Detter J.C."/>
            <person name="Han C."/>
            <person name="Tapia R."/>
            <person name="Land M."/>
            <person name="Hauser L."/>
            <person name="Kyrpides N."/>
            <person name="Ivanova N."/>
            <person name="Pagani I."/>
            <person name="Ritalahtilisa K."/>
            <person name="Loeffler F."/>
            <person name="Woyke T."/>
        </authorList>
    </citation>
    <scope>NUCLEOTIDE SEQUENCE [LARGE SCALE GENOMIC DNA]</scope>
    <source>
        <strain evidence="3">ATCC BAA-1885 / DSM 22778 / Grapes</strain>
    </source>
</reference>
<evidence type="ECO:0008006" key="4">
    <source>
        <dbReference type="Google" id="ProtNLM"/>
    </source>
</evidence>
<evidence type="ECO:0000313" key="3">
    <source>
        <dbReference type="Proteomes" id="UP000005632"/>
    </source>
</evidence>
<accession>G8QVJ4</accession>
<dbReference type="NCBIfam" id="NF047328">
    <property type="entry name" value="OMP_TP0733"/>
    <property type="match status" value="1"/>
</dbReference>
<dbReference type="AlphaFoldDB" id="G8QVJ4"/>
<dbReference type="KEGG" id="sgp:SpiGrapes_0369"/>
<dbReference type="RefSeq" id="WP_014269076.1">
    <property type="nucleotide sequence ID" value="NC_016633.1"/>
</dbReference>
<protein>
    <recommendedName>
        <fullName evidence="4">Outer membrane protein beta-barrel domain-containing protein</fullName>
    </recommendedName>
</protein>
<feature type="chain" id="PRO_5003515234" description="Outer membrane protein beta-barrel domain-containing protein" evidence="1">
    <location>
        <begin position="21"/>
        <end position="196"/>
    </location>
</feature>
<dbReference type="Proteomes" id="UP000005632">
    <property type="component" value="Chromosome"/>
</dbReference>
<dbReference type="HOGENOM" id="CLU_097950_0_0_12"/>
<dbReference type="EMBL" id="CP003155">
    <property type="protein sequence ID" value="AEV28227.1"/>
    <property type="molecule type" value="Genomic_DNA"/>
</dbReference>